<feature type="transmembrane region" description="Helical" evidence="2">
    <location>
        <begin position="108"/>
        <end position="130"/>
    </location>
</feature>
<protein>
    <submittedName>
        <fullName evidence="4">UDP-N-acetylglucosamine 4,6-dehydratase</fullName>
        <ecNumber evidence="4">1.1.1.-</ecNumber>
        <ecNumber evidence="4">4.2.1.-</ecNumber>
    </submittedName>
</protein>
<evidence type="ECO:0000259" key="3">
    <source>
        <dbReference type="Pfam" id="PF02719"/>
    </source>
</evidence>
<dbReference type="PANTHER" id="PTHR43318">
    <property type="entry name" value="UDP-N-ACETYLGLUCOSAMINE 4,6-DEHYDRATASE"/>
    <property type="match status" value="1"/>
</dbReference>
<feature type="transmembrane region" description="Helical" evidence="2">
    <location>
        <begin position="74"/>
        <end position="96"/>
    </location>
</feature>
<accession>A0ABC9PXX7</accession>
<dbReference type="SUPFAM" id="SSF51735">
    <property type="entry name" value="NAD(P)-binding Rossmann-fold domains"/>
    <property type="match status" value="2"/>
</dbReference>
<keyword evidence="2" id="KW-0812">Transmembrane</keyword>
<dbReference type="EC" id="1.1.1.-" evidence="4"/>
<dbReference type="EC" id="4.2.1.-" evidence="4"/>
<dbReference type="Gene3D" id="3.40.50.720">
    <property type="entry name" value="NAD(P)-binding Rossmann-like Domain"/>
    <property type="match status" value="2"/>
</dbReference>
<evidence type="ECO:0000313" key="5">
    <source>
        <dbReference type="Proteomes" id="UP000003093"/>
    </source>
</evidence>
<sequence>MLMIKKFLNECHNKIINRKDGLGYKQQMRGFMAHLSVKLRLLILALIDSLIVTFSVFVSYYILEPYFKTYSVKLLILAAISLFISHHISAFIFNMYHRAWEYASVSELILIVKAVTTSIVITMVVVTIVTGNRPFFRLYLITWMMHLILIGGSRLFWRIYRKYLGGKSFNKKPTLVVGAGQAGSMLIRQMLKSDEMKLEPVLAVDDDEHKRNITITEGVKVQGEIADIPELVRKYKIKKIIIAIPTIGQERLKEINNICHMDGVELLKMPNIEDVMSGELEVNQLKKVEVEDLLGRDPVELDMDMISNELTNKTILVTGAGGSIGSEICRQVCNFYPERIILLGHGENSIYLINRELRNRFGKNVDIVPIIADVQNRARMFEIMEMYKPYAVYHAAAHKHVPLMEDNPEEAVRNNILGTKNTAEAAKNAEVKKFVMISTDKAVNPPNVMGASKRIAEMIIQSLNDETHRTNFVAVRFGNVLGSRGSVIPLFKSQIEEGGPVTVTHPEMTRYFMTIPEASRLVLQAGALAEGGEVFVLDMGEPVKIVDLARNLIKLSGKKEDDIRITYTGIRPGEKMFEELMNKDEVHPEQVFEKIYRGKVQHMKCNEVEAIIQDIVNDFSKEKIINYANGKKGDNYVR</sequence>
<reference evidence="4 5" key="1">
    <citation type="journal article" date="2012" name="MBio">
        <title>Identification of a highly transmissible animal-independent Staphylococcus aureus ST398 clone with distinct genomic and cell adhesion properties.</title>
        <authorList>
            <person name="Uhlemann A.C."/>
            <person name="Porcella S.F."/>
            <person name="Trivedi S."/>
            <person name="Sullivan S.B."/>
            <person name="Hafer C."/>
            <person name="Kennedy A.D."/>
            <person name="Barbian K.D."/>
            <person name="McCarthy A.J."/>
            <person name="Street C."/>
            <person name="Hirschberg D.L."/>
            <person name="Lipkin W.I."/>
            <person name="Lindsay J.A."/>
            <person name="DeLeo F.R."/>
            <person name="Lowy F.D."/>
        </authorList>
    </citation>
    <scope>NUCLEOTIDE SEQUENCE [LARGE SCALE GENOMIC DNA]</scope>
    <source>
        <strain evidence="4 5">DR10</strain>
    </source>
</reference>
<comment type="caution">
    <text evidence="4">The sequence shown here is derived from an EMBL/GenBank/DDBJ whole genome shotgun (WGS) entry which is preliminary data.</text>
</comment>
<evidence type="ECO:0000256" key="1">
    <source>
        <dbReference type="ARBA" id="ARBA00007430"/>
    </source>
</evidence>
<organism evidence="4 5">
    <name type="scientific">Staphylococcus aureus subsp. aureus DR10</name>
    <dbReference type="NCBI Taxonomy" id="1155079"/>
    <lineage>
        <taxon>Bacteria</taxon>
        <taxon>Bacillati</taxon>
        <taxon>Bacillota</taxon>
        <taxon>Bacilli</taxon>
        <taxon>Bacillales</taxon>
        <taxon>Staphylococcaceae</taxon>
        <taxon>Staphylococcus</taxon>
    </lineage>
</organism>
<dbReference type="InterPro" id="IPR036291">
    <property type="entry name" value="NAD(P)-bd_dom_sf"/>
</dbReference>
<dbReference type="InterPro" id="IPR051203">
    <property type="entry name" value="Polysaccharide_Synthase-Rel"/>
</dbReference>
<dbReference type="Pfam" id="PF13727">
    <property type="entry name" value="CoA_binding_3"/>
    <property type="match status" value="1"/>
</dbReference>
<feature type="transmembrane region" description="Helical" evidence="2">
    <location>
        <begin position="41"/>
        <end position="62"/>
    </location>
</feature>
<keyword evidence="4" id="KW-0456">Lyase</keyword>
<evidence type="ECO:0000313" key="4">
    <source>
        <dbReference type="EMBL" id="EIA13407.1"/>
    </source>
</evidence>
<dbReference type="AlphaFoldDB" id="A0ABC9PXX7"/>
<feature type="domain" description="Polysaccharide biosynthesis protein CapD-like" evidence="3">
    <location>
        <begin position="315"/>
        <end position="598"/>
    </location>
</feature>
<keyword evidence="4" id="KW-0560">Oxidoreductase</keyword>
<evidence type="ECO:0000256" key="2">
    <source>
        <dbReference type="SAM" id="Phobius"/>
    </source>
</evidence>
<comment type="similarity">
    <text evidence="1">Belongs to the polysaccharide synthase family.</text>
</comment>
<dbReference type="Proteomes" id="UP000003093">
    <property type="component" value="Unassembled WGS sequence"/>
</dbReference>
<name>A0ABC9PXX7_STAA5</name>
<dbReference type="GO" id="GO:0016829">
    <property type="term" value="F:lyase activity"/>
    <property type="evidence" value="ECO:0007669"/>
    <property type="project" value="UniProtKB-KW"/>
</dbReference>
<keyword evidence="2" id="KW-1133">Transmembrane helix</keyword>
<proteinExistence type="inferred from homology"/>
<feature type="transmembrane region" description="Helical" evidence="2">
    <location>
        <begin position="136"/>
        <end position="157"/>
    </location>
</feature>
<dbReference type="PANTHER" id="PTHR43318:SF1">
    <property type="entry name" value="POLYSACCHARIDE BIOSYNTHESIS PROTEIN EPSC-RELATED"/>
    <property type="match status" value="1"/>
</dbReference>
<dbReference type="InterPro" id="IPR003869">
    <property type="entry name" value="Polysac_CapD-like"/>
</dbReference>
<dbReference type="Pfam" id="PF02719">
    <property type="entry name" value="Polysacc_synt_2"/>
    <property type="match status" value="1"/>
</dbReference>
<keyword evidence="2" id="KW-0472">Membrane</keyword>
<dbReference type="CDD" id="cd05237">
    <property type="entry name" value="UDP_invert_4-6DH_SDR_e"/>
    <property type="match status" value="1"/>
</dbReference>
<gene>
    <name evidence="4" type="ORF">ST398NM02_0166</name>
</gene>
<dbReference type="EMBL" id="AIDT01000017">
    <property type="protein sequence ID" value="EIA13407.1"/>
    <property type="molecule type" value="Genomic_DNA"/>
</dbReference>
<dbReference type="GO" id="GO:0016491">
    <property type="term" value="F:oxidoreductase activity"/>
    <property type="evidence" value="ECO:0007669"/>
    <property type="project" value="UniProtKB-KW"/>
</dbReference>